<feature type="transmembrane region" description="Helical" evidence="6">
    <location>
        <begin position="49"/>
        <end position="68"/>
    </location>
</feature>
<keyword evidence="4 6" id="KW-1133">Transmembrane helix</keyword>
<keyword evidence="5 6" id="KW-0472">Membrane</keyword>
<evidence type="ECO:0000313" key="8">
    <source>
        <dbReference type="EMBL" id="QEK52721.1"/>
    </source>
</evidence>
<evidence type="ECO:0000256" key="6">
    <source>
        <dbReference type="SAM" id="Phobius"/>
    </source>
</evidence>
<protein>
    <recommendedName>
        <fullName evidence="7">Cardiolipin synthase N-terminal domain-containing protein</fullName>
    </recommendedName>
</protein>
<dbReference type="KEGG" id="pej:FYC62_14435"/>
<dbReference type="Proteomes" id="UP000323653">
    <property type="component" value="Chromosome"/>
</dbReference>
<sequence length="78" mass="8880">MMLSVLLQLSQTGYFMLLAGLFFFPLLVALVTAKDIFFNENLSANLKLVWLLIVILIPLLGAIIYFFWAKPVAARKKF</sequence>
<evidence type="ECO:0000256" key="3">
    <source>
        <dbReference type="ARBA" id="ARBA00022692"/>
    </source>
</evidence>
<dbReference type="InterPro" id="IPR027379">
    <property type="entry name" value="CLS_N"/>
</dbReference>
<dbReference type="Pfam" id="PF13396">
    <property type="entry name" value="PLDc_N"/>
    <property type="match status" value="1"/>
</dbReference>
<keyword evidence="3 6" id="KW-0812">Transmembrane</keyword>
<gene>
    <name evidence="8" type="ORF">FYC62_14435</name>
</gene>
<proteinExistence type="predicted"/>
<keyword evidence="9" id="KW-1185">Reference proteome</keyword>
<name>A0A5C0VM95_9SPHI</name>
<dbReference type="EMBL" id="CP043329">
    <property type="protein sequence ID" value="QEK52721.1"/>
    <property type="molecule type" value="Genomic_DNA"/>
</dbReference>
<evidence type="ECO:0000256" key="5">
    <source>
        <dbReference type="ARBA" id="ARBA00023136"/>
    </source>
</evidence>
<accession>A0A5C0VM95</accession>
<evidence type="ECO:0000256" key="4">
    <source>
        <dbReference type="ARBA" id="ARBA00022989"/>
    </source>
</evidence>
<evidence type="ECO:0000259" key="7">
    <source>
        <dbReference type="Pfam" id="PF13396"/>
    </source>
</evidence>
<dbReference type="RefSeq" id="WP_081987637.1">
    <property type="nucleotide sequence ID" value="NZ_CP043329.1"/>
</dbReference>
<keyword evidence="2" id="KW-1003">Cell membrane</keyword>
<dbReference type="GO" id="GO:0005886">
    <property type="term" value="C:plasma membrane"/>
    <property type="evidence" value="ECO:0007669"/>
    <property type="project" value="UniProtKB-SubCell"/>
</dbReference>
<evidence type="ECO:0000313" key="9">
    <source>
        <dbReference type="Proteomes" id="UP000323653"/>
    </source>
</evidence>
<evidence type="ECO:0000256" key="1">
    <source>
        <dbReference type="ARBA" id="ARBA00004651"/>
    </source>
</evidence>
<comment type="subcellular location">
    <subcellularLocation>
        <location evidence="1">Cell membrane</location>
        <topology evidence="1">Multi-pass membrane protein</topology>
    </subcellularLocation>
</comment>
<evidence type="ECO:0000256" key="2">
    <source>
        <dbReference type="ARBA" id="ARBA00022475"/>
    </source>
</evidence>
<organism evidence="8 9">
    <name type="scientific">Pedobacter aquae</name>
    <dbReference type="NCBI Taxonomy" id="2605747"/>
    <lineage>
        <taxon>Bacteria</taxon>
        <taxon>Pseudomonadati</taxon>
        <taxon>Bacteroidota</taxon>
        <taxon>Sphingobacteriia</taxon>
        <taxon>Sphingobacteriales</taxon>
        <taxon>Sphingobacteriaceae</taxon>
        <taxon>Pedobacter</taxon>
    </lineage>
</organism>
<reference evidence="8 9" key="1">
    <citation type="submission" date="2019-08" db="EMBL/GenBank/DDBJ databases">
        <title>Pedobacter sp. nov., isolated from Han river, South Korea.</title>
        <authorList>
            <person name="Lee D.-H."/>
            <person name="Kim Y.-S."/>
            <person name="Hwang E.-M."/>
            <person name="Le Tran T.C."/>
            <person name="Cha C.-J."/>
        </authorList>
    </citation>
    <scope>NUCLEOTIDE SEQUENCE [LARGE SCALE GENOMIC DNA]</scope>
    <source>
        <strain evidence="8 9">CJ43</strain>
    </source>
</reference>
<dbReference type="AlphaFoldDB" id="A0A5C0VM95"/>
<feature type="domain" description="Cardiolipin synthase N-terminal" evidence="7">
    <location>
        <begin position="29"/>
        <end position="68"/>
    </location>
</feature>